<reference evidence="1 2" key="1">
    <citation type="submission" date="2018-02" db="EMBL/GenBank/DDBJ databases">
        <title>Complete genome sequence of Streptomyces dengpaensis, the producer of angucyclines.</title>
        <authorList>
            <person name="Yumei L."/>
        </authorList>
    </citation>
    <scope>NUCLEOTIDE SEQUENCE [LARGE SCALE GENOMIC DNA]</scope>
    <source>
        <strain evidence="1 2">XZHG99</strain>
    </source>
</reference>
<dbReference type="RefSeq" id="WP_099505375.1">
    <property type="nucleotide sequence ID" value="NZ_CP026652.1"/>
</dbReference>
<accession>A0ABM6STB5</accession>
<evidence type="ECO:0000313" key="1">
    <source>
        <dbReference type="EMBL" id="AVH57842.1"/>
    </source>
</evidence>
<proteinExistence type="predicted"/>
<name>A0ABM6STB5_9ACTN</name>
<organism evidence="1 2">
    <name type="scientific">Streptomyces dengpaensis</name>
    <dbReference type="NCBI Taxonomy" id="2049881"/>
    <lineage>
        <taxon>Bacteria</taxon>
        <taxon>Bacillati</taxon>
        <taxon>Actinomycetota</taxon>
        <taxon>Actinomycetes</taxon>
        <taxon>Kitasatosporales</taxon>
        <taxon>Streptomycetaceae</taxon>
        <taxon>Streptomyces</taxon>
    </lineage>
</organism>
<keyword evidence="2" id="KW-1185">Reference proteome</keyword>
<evidence type="ECO:0000313" key="2">
    <source>
        <dbReference type="Proteomes" id="UP000238413"/>
    </source>
</evidence>
<protein>
    <submittedName>
        <fullName evidence="1">Uncharacterized protein</fullName>
    </submittedName>
</protein>
<sequence length="403" mass="43607">MLGLGAGGWGLWLETEEHLDRAASRERITRACDGLVDPDKVLGLNGGAVRARPGSGDEDGMSDLDAPEALATLPTECEIYRVGDPGTSYNHFLLSVWQNPSDDLANLVSGWDDPFWTRMYERADDLTLVADDAAPHPLGDGRLGSYYDHSVIVKAVCTDAEGDTTSVNAQTVAKYFEDTEVTDADRRTLAELARTAAERAAAKLGCTTTLPVPQEELPTPRKRVADAESAGGSCGWYAELIKADGRGRLPDRALAAPVGAHSHEESCLLAMSEKGVRALWPDLTEDEVHSAELRDVLHVAPWWLRTTSYFGDEAAEVKAESHGTGQTALTPGTAGRSRDANVWWASSTCAGQPALHTLSIDYPYDDIVKERLQSLFKAYVADVAARRDCTDVKFPATSTFRAD</sequence>
<gene>
    <name evidence="1" type="ORF">C4B68_21070</name>
</gene>
<dbReference type="EMBL" id="CP026652">
    <property type="protein sequence ID" value="AVH57842.1"/>
    <property type="molecule type" value="Genomic_DNA"/>
</dbReference>
<dbReference type="Proteomes" id="UP000238413">
    <property type="component" value="Chromosome"/>
</dbReference>